<comment type="similarity">
    <text evidence="2">Belongs to the NOC2 family.</text>
</comment>
<comment type="subcellular location">
    <subcellularLocation>
        <location evidence="1">Nucleus</location>
    </subcellularLocation>
</comment>
<dbReference type="GO" id="GO:0030691">
    <property type="term" value="C:Noc2p-Noc3p complex"/>
    <property type="evidence" value="ECO:0007669"/>
    <property type="project" value="TreeGrafter"/>
</dbReference>
<feature type="compositionally biased region" description="Acidic residues" evidence="4">
    <location>
        <begin position="87"/>
        <end position="116"/>
    </location>
</feature>
<comment type="caution">
    <text evidence="5">The sequence shown here is derived from an EMBL/GenBank/DDBJ whole genome shotgun (WGS) entry which is preliminary data.</text>
</comment>
<name>A0A4Y7SKQ9_COPMI</name>
<dbReference type="InterPro" id="IPR005343">
    <property type="entry name" value="Noc2"/>
</dbReference>
<reference evidence="5 6" key="1">
    <citation type="journal article" date="2019" name="Nat. Ecol. Evol.">
        <title>Megaphylogeny resolves global patterns of mushroom evolution.</title>
        <authorList>
            <person name="Varga T."/>
            <person name="Krizsan K."/>
            <person name="Foldi C."/>
            <person name="Dima B."/>
            <person name="Sanchez-Garcia M."/>
            <person name="Sanchez-Ramirez S."/>
            <person name="Szollosi G.J."/>
            <person name="Szarkandi J.G."/>
            <person name="Papp V."/>
            <person name="Albert L."/>
            <person name="Andreopoulos W."/>
            <person name="Angelini C."/>
            <person name="Antonin V."/>
            <person name="Barry K.W."/>
            <person name="Bougher N.L."/>
            <person name="Buchanan P."/>
            <person name="Buyck B."/>
            <person name="Bense V."/>
            <person name="Catcheside P."/>
            <person name="Chovatia M."/>
            <person name="Cooper J."/>
            <person name="Damon W."/>
            <person name="Desjardin D."/>
            <person name="Finy P."/>
            <person name="Geml J."/>
            <person name="Haridas S."/>
            <person name="Hughes K."/>
            <person name="Justo A."/>
            <person name="Karasinski D."/>
            <person name="Kautmanova I."/>
            <person name="Kiss B."/>
            <person name="Kocsube S."/>
            <person name="Kotiranta H."/>
            <person name="LaButti K.M."/>
            <person name="Lechner B.E."/>
            <person name="Liimatainen K."/>
            <person name="Lipzen A."/>
            <person name="Lukacs Z."/>
            <person name="Mihaltcheva S."/>
            <person name="Morgado L.N."/>
            <person name="Niskanen T."/>
            <person name="Noordeloos M.E."/>
            <person name="Ohm R.A."/>
            <person name="Ortiz-Santana B."/>
            <person name="Ovrebo C."/>
            <person name="Racz N."/>
            <person name="Riley R."/>
            <person name="Savchenko A."/>
            <person name="Shiryaev A."/>
            <person name="Soop K."/>
            <person name="Spirin V."/>
            <person name="Szebenyi C."/>
            <person name="Tomsovsky M."/>
            <person name="Tulloss R.E."/>
            <person name="Uehling J."/>
            <person name="Grigoriev I.V."/>
            <person name="Vagvolgyi C."/>
            <person name="Papp T."/>
            <person name="Martin F.M."/>
            <person name="Miettinen O."/>
            <person name="Hibbett D.S."/>
            <person name="Nagy L.G."/>
        </authorList>
    </citation>
    <scope>NUCLEOTIDE SEQUENCE [LARGE SCALE GENOMIC DNA]</scope>
    <source>
        <strain evidence="5 6">FP101781</strain>
    </source>
</reference>
<evidence type="ECO:0000313" key="6">
    <source>
        <dbReference type="Proteomes" id="UP000298030"/>
    </source>
</evidence>
<evidence type="ECO:0000256" key="3">
    <source>
        <dbReference type="ARBA" id="ARBA00023242"/>
    </source>
</evidence>
<dbReference type="STRING" id="71717.A0A4Y7SKQ9"/>
<dbReference type="GO" id="GO:0030690">
    <property type="term" value="C:Noc1p-Noc2p complex"/>
    <property type="evidence" value="ECO:0007669"/>
    <property type="project" value="TreeGrafter"/>
</dbReference>
<evidence type="ECO:0000256" key="1">
    <source>
        <dbReference type="ARBA" id="ARBA00004123"/>
    </source>
</evidence>
<dbReference type="AlphaFoldDB" id="A0A4Y7SKQ9"/>
<dbReference type="Pfam" id="PF03715">
    <property type="entry name" value="Noc2"/>
    <property type="match status" value="1"/>
</dbReference>
<organism evidence="5 6">
    <name type="scientific">Coprinellus micaceus</name>
    <name type="common">Glistening ink-cap mushroom</name>
    <name type="synonym">Coprinus micaceus</name>
    <dbReference type="NCBI Taxonomy" id="71717"/>
    <lineage>
        <taxon>Eukaryota</taxon>
        <taxon>Fungi</taxon>
        <taxon>Dikarya</taxon>
        <taxon>Basidiomycota</taxon>
        <taxon>Agaricomycotina</taxon>
        <taxon>Agaricomycetes</taxon>
        <taxon>Agaricomycetidae</taxon>
        <taxon>Agaricales</taxon>
        <taxon>Agaricineae</taxon>
        <taxon>Psathyrellaceae</taxon>
        <taxon>Coprinellus</taxon>
    </lineage>
</organism>
<dbReference type="OrthoDB" id="10266662at2759"/>
<keyword evidence="3" id="KW-0539">Nucleus</keyword>
<dbReference type="EMBL" id="QPFP01000091">
    <property type="protein sequence ID" value="TEB22487.1"/>
    <property type="molecule type" value="Genomic_DNA"/>
</dbReference>
<sequence length="694" mass="78273">MGKNVKATKKFIQSGQLKKTIQARHKHKALKKQIERRKGKKPVNARGADADEDGGDQEIQQEVVPKKGKKKMTVDDILNADFMLGADSEEDGEGDEGEEISDAELLGDDEGYDDDNASFASVDDLDDLEDDDGEEHMAQLAQLAEKDPEFYKFLQENDKELLNFNADELAQTMDDDDDEGDEEGDVDMEDEEKVPSSRKKSCRNGRRLCLEALRKLLIAFRSAAHMNEEDQVLAWTINSSAVYNKLLVTSFKYTPVVLEHHIPYKTQSNGKFKPPTQNAKFKTLQKLILSYFNNIIYLIPQITDEEMLRLALTESAKLVPYIISSRKTCQSYRVLECEEVSFDPDESVLDVILKSTYLTLIRSSKSTSTHTLPSINLMKNSASEVFCINHSVSYQHAFGYIRQLAIHLRNSMKIKSKEAYKQVYNWQFAHCVDFWCLVLARACDVKSEAEAGKQSDLRPLIYPLVQVSLGAIKLVPNGRSYPFHLHILRSLLHLSRHTDTYVPLSTCLVPILTSALTPSGKPKSSTLKALDFETTIRVPQQYVKTRIYSEGLVEEACFLLAEWLASPAVHGSIGFPEIIVPIVVLLKKSLKASASSKAGLAKEQSQVKTLLERVEDSAKWMEQKRRDVTFAPGQLSHVAQWEAKLRPSVEVAEGSSKAETPLAKYVKVQRKAREKKRKLLEKARKGEDEILEED</sequence>
<keyword evidence="6" id="KW-1185">Reference proteome</keyword>
<dbReference type="PANTHER" id="PTHR12687">
    <property type="entry name" value="NUCLEOLAR COMPLEX 2 AND RAD4-RELATED"/>
    <property type="match status" value="1"/>
</dbReference>
<dbReference type="GO" id="GO:0005654">
    <property type="term" value="C:nucleoplasm"/>
    <property type="evidence" value="ECO:0007669"/>
    <property type="project" value="TreeGrafter"/>
</dbReference>
<feature type="region of interest" description="Disordered" evidence="4">
    <location>
        <begin position="1"/>
        <end position="70"/>
    </location>
</feature>
<dbReference type="Proteomes" id="UP000298030">
    <property type="component" value="Unassembled WGS sequence"/>
</dbReference>
<protein>
    <submittedName>
        <fullName evidence="5">Noc2-domain-containing protein</fullName>
    </submittedName>
</protein>
<feature type="region of interest" description="Disordered" evidence="4">
    <location>
        <begin position="171"/>
        <end position="199"/>
    </location>
</feature>
<dbReference type="GO" id="GO:0042273">
    <property type="term" value="P:ribosomal large subunit biogenesis"/>
    <property type="evidence" value="ECO:0007669"/>
    <property type="project" value="TreeGrafter"/>
</dbReference>
<dbReference type="GO" id="GO:0005730">
    <property type="term" value="C:nucleolus"/>
    <property type="evidence" value="ECO:0007669"/>
    <property type="project" value="TreeGrafter"/>
</dbReference>
<feature type="region of interest" description="Disordered" evidence="4">
    <location>
        <begin position="85"/>
        <end position="121"/>
    </location>
</feature>
<gene>
    <name evidence="5" type="ORF">FA13DRAFT_1798908</name>
</gene>
<proteinExistence type="inferred from homology"/>
<accession>A0A4Y7SKQ9</accession>
<evidence type="ECO:0000256" key="4">
    <source>
        <dbReference type="SAM" id="MobiDB-lite"/>
    </source>
</evidence>
<evidence type="ECO:0000256" key="2">
    <source>
        <dbReference type="ARBA" id="ARBA00005907"/>
    </source>
</evidence>
<dbReference type="PANTHER" id="PTHR12687:SF4">
    <property type="entry name" value="NUCLEOLAR COMPLEX PROTEIN 2 HOMOLOG"/>
    <property type="match status" value="1"/>
</dbReference>
<evidence type="ECO:0000313" key="5">
    <source>
        <dbReference type="EMBL" id="TEB22487.1"/>
    </source>
</evidence>
<feature type="compositionally biased region" description="Acidic residues" evidence="4">
    <location>
        <begin position="173"/>
        <end position="192"/>
    </location>
</feature>
<feature type="compositionally biased region" description="Basic residues" evidence="4">
    <location>
        <begin position="21"/>
        <end position="43"/>
    </location>
</feature>